<accession>G6EEG6</accession>
<name>G6EEG6_9SPHN</name>
<sequence length="63" mass="7093">MGEVHAMRKPCHPAGGCVRQSRAPVWKPPQLTGIYKEYYTAKWHGRKFPCHAAFSFGAMTSKT</sequence>
<comment type="caution">
    <text evidence="1">The sequence shown here is derived from an EMBL/GenBank/DDBJ whole genome shotgun (WGS) entry which is preliminary data.</text>
</comment>
<dbReference type="PATRIC" id="fig|1088721.3.peg.2703"/>
<evidence type="ECO:0000313" key="2">
    <source>
        <dbReference type="Proteomes" id="UP000004030"/>
    </source>
</evidence>
<organism evidence="1 2">
    <name type="scientific">Novosphingobium pentaromativorans US6-1</name>
    <dbReference type="NCBI Taxonomy" id="1088721"/>
    <lineage>
        <taxon>Bacteria</taxon>
        <taxon>Pseudomonadati</taxon>
        <taxon>Pseudomonadota</taxon>
        <taxon>Alphaproteobacteria</taxon>
        <taxon>Sphingomonadales</taxon>
        <taxon>Sphingomonadaceae</taxon>
        <taxon>Novosphingobium</taxon>
    </lineage>
</organism>
<proteinExistence type="predicted"/>
<gene>
    <name evidence="1" type="ORF">NSU_2738</name>
</gene>
<dbReference type="Proteomes" id="UP000004030">
    <property type="component" value="Unassembled WGS sequence"/>
</dbReference>
<protein>
    <submittedName>
        <fullName evidence="1">Uncharacterized protein</fullName>
    </submittedName>
</protein>
<reference evidence="1 2" key="1">
    <citation type="journal article" date="2012" name="J. Bacteriol.">
        <title>Genome sequence of benzo(a)pyrene-degrading bacterium Novosphingobium pentaromativorans US6-1.</title>
        <authorList>
            <person name="Luo Y.R."/>
            <person name="Kang S.G."/>
            <person name="Kim S.J."/>
            <person name="Kim M.R."/>
            <person name="Li N."/>
            <person name="Lee J.H."/>
            <person name="Kwon K.K."/>
        </authorList>
    </citation>
    <scope>NUCLEOTIDE SEQUENCE [LARGE SCALE GENOMIC DNA]</scope>
    <source>
        <strain evidence="1 2">US6-1</strain>
    </source>
</reference>
<dbReference type="EMBL" id="AGFM01000039">
    <property type="protein sequence ID" value="EHJ60390.1"/>
    <property type="molecule type" value="Genomic_DNA"/>
</dbReference>
<evidence type="ECO:0000313" key="1">
    <source>
        <dbReference type="EMBL" id="EHJ60390.1"/>
    </source>
</evidence>
<dbReference type="AlphaFoldDB" id="G6EEG6"/>
<keyword evidence="2" id="KW-1185">Reference proteome</keyword>